<comment type="cofactor">
    <cofactor evidence="1">
        <name>Mo-bis(molybdopterin guanine dinucleotide)</name>
        <dbReference type="ChEBI" id="CHEBI:60539"/>
    </cofactor>
</comment>
<comment type="similarity">
    <text evidence="4">Belongs to the prokaryotic molybdopterin-containing oxidoreductase family.</text>
</comment>
<dbReference type="GO" id="GO:0009055">
    <property type="term" value="F:electron transfer activity"/>
    <property type="evidence" value="ECO:0007669"/>
    <property type="project" value="TreeGrafter"/>
</dbReference>
<comment type="cofactor">
    <cofactor evidence="2">
        <name>[4Fe-4S] cluster</name>
        <dbReference type="ChEBI" id="CHEBI:49883"/>
    </cofactor>
</comment>
<dbReference type="GO" id="GO:0030151">
    <property type="term" value="F:molybdenum ion binding"/>
    <property type="evidence" value="ECO:0007669"/>
    <property type="project" value="TreeGrafter"/>
</dbReference>
<evidence type="ECO:0000256" key="8">
    <source>
        <dbReference type="ARBA" id="ARBA00022729"/>
    </source>
</evidence>
<dbReference type="FunFam" id="3.40.228.10:FF:000002">
    <property type="entry name" value="Formate dehydrogenase subunit alpha"/>
    <property type="match status" value="1"/>
</dbReference>
<evidence type="ECO:0000256" key="12">
    <source>
        <dbReference type="SAM" id="MobiDB-lite"/>
    </source>
</evidence>
<dbReference type="OrthoDB" id="9816402at2"/>
<comment type="caution">
    <text evidence="14">The sequence shown here is derived from an EMBL/GenBank/DDBJ whole genome shotgun (WGS) entry which is preliminary data.</text>
</comment>
<dbReference type="EMBL" id="LLXZ01000102">
    <property type="protein sequence ID" value="KRR07266.1"/>
    <property type="molecule type" value="Genomic_DNA"/>
</dbReference>
<keyword evidence="5" id="KW-0004">4Fe-4S</keyword>
<feature type="region of interest" description="Disordered" evidence="12">
    <location>
        <begin position="1"/>
        <end position="24"/>
    </location>
</feature>
<dbReference type="Gene3D" id="2.40.40.20">
    <property type="match status" value="1"/>
</dbReference>
<name>A0A0R3LHQ9_9BRAD</name>
<keyword evidence="11" id="KW-0411">Iron-sulfur</keyword>
<dbReference type="SUPFAM" id="SSF53706">
    <property type="entry name" value="Formate dehydrogenase/DMSO reductase, domains 1-3"/>
    <property type="match status" value="1"/>
</dbReference>
<evidence type="ECO:0000313" key="15">
    <source>
        <dbReference type="Proteomes" id="UP000050863"/>
    </source>
</evidence>
<dbReference type="Pfam" id="PF00384">
    <property type="entry name" value="Molybdopterin"/>
    <property type="match status" value="1"/>
</dbReference>
<protein>
    <submittedName>
        <fullName evidence="14">Formate dehydrogenase</fullName>
    </submittedName>
</protein>
<proteinExistence type="inferred from homology"/>
<evidence type="ECO:0000313" key="14">
    <source>
        <dbReference type="EMBL" id="KRR07266.1"/>
    </source>
</evidence>
<gene>
    <name evidence="14" type="ORF">CQ12_00260</name>
</gene>
<keyword evidence="10" id="KW-0408">Iron</keyword>
<dbReference type="STRING" id="280332.CQ12_00260"/>
<keyword evidence="8" id="KW-0732">Signal</keyword>
<evidence type="ECO:0000256" key="9">
    <source>
        <dbReference type="ARBA" id="ARBA00023002"/>
    </source>
</evidence>
<evidence type="ECO:0000256" key="4">
    <source>
        <dbReference type="ARBA" id="ARBA00010312"/>
    </source>
</evidence>
<dbReference type="Proteomes" id="UP000050863">
    <property type="component" value="Unassembled WGS sequence"/>
</dbReference>
<evidence type="ECO:0000256" key="10">
    <source>
        <dbReference type="ARBA" id="ARBA00023004"/>
    </source>
</evidence>
<evidence type="ECO:0000256" key="1">
    <source>
        <dbReference type="ARBA" id="ARBA00001942"/>
    </source>
</evidence>
<dbReference type="AlphaFoldDB" id="A0A0R3LHQ9"/>
<evidence type="ECO:0000256" key="7">
    <source>
        <dbReference type="ARBA" id="ARBA00022723"/>
    </source>
</evidence>
<keyword evidence="15" id="KW-1185">Reference proteome</keyword>
<dbReference type="GO" id="GO:0009061">
    <property type="term" value="P:anaerobic respiration"/>
    <property type="evidence" value="ECO:0007669"/>
    <property type="project" value="TreeGrafter"/>
</dbReference>
<dbReference type="CDD" id="cd02792">
    <property type="entry name" value="MopB_CT_Formate-Dh-Na-like"/>
    <property type="match status" value="1"/>
</dbReference>
<feature type="compositionally biased region" description="Basic and acidic residues" evidence="12">
    <location>
        <begin position="1"/>
        <end position="10"/>
    </location>
</feature>
<dbReference type="InterPro" id="IPR009010">
    <property type="entry name" value="Asp_de-COase-like_dom_sf"/>
</dbReference>
<dbReference type="RefSeq" id="WP_057836282.1">
    <property type="nucleotide sequence ID" value="NZ_LLXZ01000102.1"/>
</dbReference>
<dbReference type="InterPro" id="IPR006656">
    <property type="entry name" value="Mopterin_OxRdtase"/>
</dbReference>
<dbReference type="InterPro" id="IPR006311">
    <property type="entry name" value="TAT_signal"/>
</dbReference>
<keyword evidence="9" id="KW-0560">Oxidoreductase</keyword>
<feature type="domain" description="4Fe-4S Mo/W bis-MGD-type" evidence="13">
    <location>
        <begin position="68"/>
        <end position="124"/>
    </location>
</feature>
<dbReference type="Pfam" id="PF04879">
    <property type="entry name" value="Molybdop_Fe4S4"/>
    <property type="match status" value="1"/>
</dbReference>
<dbReference type="Pfam" id="PF01568">
    <property type="entry name" value="Molydop_binding"/>
    <property type="match status" value="1"/>
</dbReference>
<dbReference type="PROSITE" id="PS00551">
    <property type="entry name" value="MOLYBDOPTERIN_PROK_1"/>
    <property type="match status" value="1"/>
</dbReference>
<dbReference type="Gene3D" id="3.40.50.740">
    <property type="match status" value="1"/>
</dbReference>
<dbReference type="PANTHER" id="PTHR43598:SF1">
    <property type="entry name" value="FORMATE DEHYDROGENASE-O MAJOR SUBUNIT"/>
    <property type="match status" value="1"/>
</dbReference>
<evidence type="ECO:0000259" key="13">
    <source>
        <dbReference type="PROSITE" id="PS51669"/>
    </source>
</evidence>
<comment type="subcellular location">
    <subcellularLocation>
        <location evidence="3">Cell envelope</location>
    </subcellularLocation>
</comment>
<dbReference type="InterPro" id="IPR027467">
    <property type="entry name" value="MopterinOxRdtase_cofactor_BS"/>
</dbReference>
<dbReference type="GO" id="GO:0051539">
    <property type="term" value="F:4 iron, 4 sulfur cluster binding"/>
    <property type="evidence" value="ECO:0007669"/>
    <property type="project" value="UniProtKB-KW"/>
</dbReference>
<dbReference type="GO" id="GO:0030313">
    <property type="term" value="C:cell envelope"/>
    <property type="evidence" value="ECO:0007669"/>
    <property type="project" value="UniProtKB-SubCell"/>
</dbReference>
<accession>A0A0R3LHQ9</accession>
<dbReference type="PIRSF" id="PIRSF036643">
    <property type="entry name" value="FDH_alpha"/>
    <property type="match status" value="1"/>
</dbReference>
<evidence type="ECO:0000256" key="6">
    <source>
        <dbReference type="ARBA" id="ARBA00022505"/>
    </source>
</evidence>
<evidence type="ECO:0000256" key="11">
    <source>
        <dbReference type="ARBA" id="ARBA00023014"/>
    </source>
</evidence>
<dbReference type="SMART" id="SM00926">
    <property type="entry name" value="Molybdop_Fe4S4"/>
    <property type="match status" value="1"/>
</dbReference>
<reference evidence="14 15" key="1">
    <citation type="submission" date="2014-03" db="EMBL/GenBank/DDBJ databases">
        <title>Bradyrhizobium valentinum sp. nov., isolated from effective nodules of Lupinus mariae-josephae, a lupine endemic of basic-lime soils in Eastern Spain.</title>
        <authorList>
            <person name="Duran D."/>
            <person name="Rey L."/>
            <person name="Navarro A."/>
            <person name="Busquets A."/>
            <person name="Imperial J."/>
            <person name="Ruiz-Argueso T."/>
        </authorList>
    </citation>
    <scope>NUCLEOTIDE SEQUENCE [LARGE SCALE GENOMIC DNA]</scope>
    <source>
        <strain evidence="14 15">PAC68</strain>
    </source>
</reference>
<dbReference type="FunFam" id="2.40.40.20:FF:000013">
    <property type="entry name" value="Dimethyl sulfoxide reductase subunit A"/>
    <property type="match status" value="1"/>
</dbReference>
<dbReference type="PROSITE" id="PS51318">
    <property type="entry name" value="TAT"/>
    <property type="match status" value="1"/>
</dbReference>
<keyword evidence="6" id="KW-0500">Molybdenum</keyword>
<dbReference type="InterPro" id="IPR006657">
    <property type="entry name" value="MoPterin_dinucl-bd_dom"/>
</dbReference>
<dbReference type="InterPro" id="IPR006963">
    <property type="entry name" value="Mopterin_OxRdtase_4Fe-4S_dom"/>
</dbReference>
<dbReference type="SUPFAM" id="SSF50692">
    <property type="entry name" value="ADC-like"/>
    <property type="match status" value="1"/>
</dbReference>
<evidence type="ECO:0000256" key="3">
    <source>
        <dbReference type="ARBA" id="ARBA00004196"/>
    </source>
</evidence>
<dbReference type="PANTHER" id="PTHR43598">
    <property type="entry name" value="TUNGSTEN-CONTAINING FORMYLMETHANOFURAN DEHYDROGENASE 2 SUBUNIT B"/>
    <property type="match status" value="1"/>
</dbReference>
<dbReference type="PROSITE" id="PS51669">
    <property type="entry name" value="4FE4S_MOW_BIS_MGD"/>
    <property type="match status" value="1"/>
</dbReference>
<dbReference type="FunFam" id="2.20.25.90:FF:000006">
    <property type="entry name" value="Formate dehydrogenase alpha subunit"/>
    <property type="match status" value="1"/>
</dbReference>
<dbReference type="GO" id="GO:0016491">
    <property type="term" value="F:oxidoreductase activity"/>
    <property type="evidence" value="ECO:0007669"/>
    <property type="project" value="UniProtKB-KW"/>
</dbReference>
<dbReference type="Gene3D" id="2.20.25.90">
    <property type="entry name" value="ADC-like domains"/>
    <property type="match status" value="1"/>
</dbReference>
<organism evidence="14 15">
    <name type="scientific">Bradyrhizobium jicamae</name>
    <dbReference type="NCBI Taxonomy" id="280332"/>
    <lineage>
        <taxon>Bacteria</taxon>
        <taxon>Pseudomonadati</taxon>
        <taxon>Pseudomonadota</taxon>
        <taxon>Alphaproteobacteria</taxon>
        <taxon>Hyphomicrobiales</taxon>
        <taxon>Nitrobacteraceae</taxon>
        <taxon>Bradyrhizobium</taxon>
    </lineage>
</organism>
<dbReference type="Gene3D" id="3.40.228.10">
    <property type="entry name" value="Dimethylsulfoxide Reductase, domain 2"/>
    <property type="match status" value="1"/>
</dbReference>
<sequence length="983" mass="109553">MLFRKSERRSGRGQAAIAPPQPRRGIDRRAFLNRSGLTVGALAVLGDLPLGRVRQAKAGPPPPAGATVNTRKNICTHCSVGCSVIATVTNGVWIGQEPDYDSPINRGSHCCKGAAVRDDVLSERRLRYPVKLVDGQWMRLSWEQAIDEIGDKLIEVREKSGPESVYWLGSAKFTNEAAYLNRKLAAFWGTNNSDHQARICHSTTVTGVANTWGYGAMTNSYNDIRNAKTIMVMGGNPAEAHPVSLQHILEGKELNRANMIVIDPRMTRTAAHATEYVRVRPGTHIATIYGMLWHIFQNGWEDKEFIRQRSYGIDEIRRQVAKWTPREVERVTGLPEAQVKHVAEMFAKERPATLIWAMGQTQFSTGTANVRASCILLLVTGNVGGPGGGANIFRGHTNVQGATDLGLDVTTLPLYYGLTQDAWQHWCRVWEVDYDWIASRFASKTLMETPGIPSTRWFDATLLPKDQVAQPDNVQAMFVMGHGVNTITRMPEAKRGIEKLELLVVCDPYPTAWSVLSERKNGIYLLPACTSFEMDGSRTASNRSLQWGEKIVDPVFESKNDYETMYLLARKLGFADRMFKNIKIENGAVSAEDILREINRGGWSTGYCGQSPERLKAHMRNRGKFDLVTLRAPKHDPEVGGDYYGLPWPCWGTPEYRHPGTPILYNTNLSVSEGGGTFRARFGVERIVKRKVMENGQEVEKEQHDNLLAEGSYSVSSEIKDGYPEFTLAVLKKLGWDKDLTPQEMEVIQRVNRANPDAVSWALDLSGGIQRVAIEHGCSPYGNGKARMIAWNLPDPIPVHREPIYTPRPDLVADYPTLPDARQFRVPNIGFSVQKAAVDKGIATQFPLILNSGRLVEYEGGGEETRSIKWLAELQQHMFVEINPTDARARGIKDGGWVWVTGPESNSRARMKAFVTERVGEGVAWMPFHFAGWYEGADLRHKYPKGADPIVLGESVNTLTTYGYDPSTGMQEPKATLCQIRAA</sequence>
<keyword evidence="7" id="KW-0479">Metal-binding</keyword>
<evidence type="ECO:0000256" key="5">
    <source>
        <dbReference type="ARBA" id="ARBA00022485"/>
    </source>
</evidence>
<dbReference type="GO" id="GO:0043546">
    <property type="term" value="F:molybdopterin cofactor binding"/>
    <property type="evidence" value="ECO:0007669"/>
    <property type="project" value="InterPro"/>
</dbReference>
<evidence type="ECO:0000256" key="2">
    <source>
        <dbReference type="ARBA" id="ARBA00001966"/>
    </source>
</evidence>